<evidence type="ECO:0000313" key="3">
    <source>
        <dbReference type="Proteomes" id="UP000294299"/>
    </source>
</evidence>
<feature type="transmembrane region" description="Helical" evidence="1">
    <location>
        <begin position="15"/>
        <end position="32"/>
    </location>
</feature>
<name>A0A484IBE0_9ARCH</name>
<keyword evidence="1" id="KW-0812">Transmembrane</keyword>
<evidence type="ECO:0000256" key="1">
    <source>
        <dbReference type="SAM" id="Phobius"/>
    </source>
</evidence>
<dbReference type="Proteomes" id="UP000294299">
    <property type="component" value="Chromosome NFRAN"/>
</dbReference>
<reference evidence="2 3" key="1">
    <citation type="submission" date="2019-02" db="EMBL/GenBank/DDBJ databases">
        <authorList>
            <person name="Lehtovirta-Morley E L."/>
        </authorList>
    </citation>
    <scope>NUCLEOTIDE SEQUENCE [LARGE SCALE GENOMIC DNA]</scope>
    <source>
        <strain evidence="2">NFRAN1</strain>
    </source>
</reference>
<protein>
    <submittedName>
        <fullName evidence="2">Uncharacterized protein</fullName>
    </submittedName>
</protein>
<keyword evidence="1" id="KW-1133">Transmembrane helix</keyword>
<dbReference type="KEGG" id="nfn:NFRAN_2303"/>
<evidence type="ECO:0000313" key="2">
    <source>
        <dbReference type="EMBL" id="VFJ14625.1"/>
    </source>
</evidence>
<keyword evidence="1" id="KW-0472">Membrane</keyword>
<keyword evidence="3" id="KW-1185">Reference proteome</keyword>
<accession>A0A484IBE0</accession>
<dbReference type="EMBL" id="LR216287">
    <property type="protein sequence ID" value="VFJ14625.1"/>
    <property type="molecule type" value="Genomic_DNA"/>
</dbReference>
<proteinExistence type="predicted"/>
<gene>
    <name evidence="2" type="ORF">NFRAN_2303</name>
</gene>
<organism evidence="2 3">
    <name type="scientific">Candidatus Nitrosocosmicus franklandianus</name>
    <dbReference type="NCBI Taxonomy" id="1798806"/>
    <lineage>
        <taxon>Archaea</taxon>
        <taxon>Nitrososphaerota</taxon>
        <taxon>Nitrososphaeria</taxon>
        <taxon>Nitrososphaerales</taxon>
        <taxon>Nitrososphaeraceae</taxon>
        <taxon>Candidatus Nitrosocosmicus</taxon>
    </lineage>
</organism>
<sequence length="44" mass="5141">MIPAETGSEKFEYEAILYQNLSFIIIIIITDIKRDFPEFSALFI</sequence>
<dbReference type="AlphaFoldDB" id="A0A484IBE0"/>